<dbReference type="AlphaFoldDB" id="A0A8R1XUJ9"/>
<dbReference type="SUPFAM" id="SSF56436">
    <property type="entry name" value="C-type lectin-like"/>
    <property type="match status" value="1"/>
</dbReference>
<protein>
    <recommendedName>
        <fullName evidence="3">C-type lectin domain-containing protein</fullName>
    </recommendedName>
</protein>
<evidence type="ECO:0008006" key="3">
    <source>
        <dbReference type="Google" id="ProtNLM"/>
    </source>
</evidence>
<evidence type="ECO:0000313" key="1">
    <source>
        <dbReference type="EnsemblMetazoa" id="OVOC232.1"/>
    </source>
</evidence>
<name>A0A8R1XUJ9_ONCVO</name>
<proteinExistence type="predicted"/>
<reference evidence="1" key="2">
    <citation type="submission" date="2022-06" db="UniProtKB">
        <authorList>
            <consortium name="EnsemblMetazoa"/>
        </authorList>
    </citation>
    <scope>IDENTIFICATION</scope>
</reference>
<sequence length="143" mass="17087">MTAVKVTSQRPVYQNVSTLDDYICRLAQNSSTISIRNEQEFQYVKFLYEIIDHYAFSYPMLIGLAYQDEHFHWHDSTPFNYTGFLDIGYKRRLSELKKGACRRFFIYSPPTDDPRKFYTFDINCNAKLEEVFILCRYPLNRAF</sequence>
<dbReference type="EMBL" id="CMVM020000020">
    <property type="status" value="NOT_ANNOTATED_CDS"/>
    <property type="molecule type" value="Genomic_DNA"/>
</dbReference>
<accession>A0A8R1XUJ9</accession>
<keyword evidence="2" id="KW-1185">Reference proteome</keyword>
<dbReference type="InterPro" id="IPR016187">
    <property type="entry name" value="CTDL_fold"/>
</dbReference>
<dbReference type="Gene3D" id="3.10.100.10">
    <property type="entry name" value="Mannose-Binding Protein A, subunit A"/>
    <property type="match status" value="1"/>
</dbReference>
<dbReference type="InterPro" id="IPR016186">
    <property type="entry name" value="C-type_lectin-like/link_sf"/>
</dbReference>
<organism evidence="1 2">
    <name type="scientific">Onchocerca volvulus</name>
    <dbReference type="NCBI Taxonomy" id="6282"/>
    <lineage>
        <taxon>Eukaryota</taxon>
        <taxon>Metazoa</taxon>
        <taxon>Ecdysozoa</taxon>
        <taxon>Nematoda</taxon>
        <taxon>Chromadorea</taxon>
        <taxon>Rhabditida</taxon>
        <taxon>Spirurina</taxon>
        <taxon>Spiruromorpha</taxon>
        <taxon>Filarioidea</taxon>
        <taxon>Onchocercidae</taxon>
        <taxon>Onchocerca</taxon>
    </lineage>
</organism>
<reference evidence="2" key="1">
    <citation type="submission" date="2013-10" db="EMBL/GenBank/DDBJ databases">
        <title>Genome sequencing of Onchocerca volvulus.</title>
        <authorList>
            <person name="Cotton J."/>
            <person name="Tsai J."/>
            <person name="Stanley E."/>
            <person name="Tracey A."/>
            <person name="Holroyd N."/>
            <person name="Lustigman S."/>
            <person name="Berriman M."/>
        </authorList>
    </citation>
    <scope>NUCLEOTIDE SEQUENCE</scope>
</reference>
<dbReference type="OMA" id="CRRFFMY"/>
<dbReference type="EnsemblMetazoa" id="OVOC232.1">
    <property type="protein sequence ID" value="OVOC232.1"/>
    <property type="gene ID" value="WBGene00237041"/>
</dbReference>
<evidence type="ECO:0000313" key="2">
    <source>
        <dbReference type="Proteomes" id="UP000024404"/>
    </source>
</evidence>
<dbReference type="Proteomes" id="UP000024404">
    <property type="component" value="Unassembled WGS sequence"/>
</dbReference>